<evidence type="ECO:0000256" key="1">
    <source>
        <dbReference type="ARBA" id="ARBA00001966"/>
    </source>
</evidence>
<keyword evidence="6" id="KW-0269">Exonuclease</keyword>
<dbReference type="InterPro" id="IPR019190">
    <property type="entry name" value="EXOV"/>
</dbReference>
<accession>A0A0E9NRC8</accession>
<dbReference type="GO" id="GO:0051539">
    <property type="term" value="F:4 iron, 4 sulfur cluster binding"/>
    <property type="evidence" value="ECO:0007669"/>
    <property type="project" value="UniProtKB-KW"/>
</dbReference>
<dbReference type="GO" id="GO:0005634">
    <property type="term" value="C:nucleus"/>
    <property type="evidence" value="ECO:0007669"/>
    <property type="project" value="TreeGrafter"/>
</dbReference>
<comment type="cofactor">
    <cofactor evidence="1">
        <name>[4Fe-4S] cluster</name>
        <dbReference type="ChEBI" id="CHEBI:49883"/>
    </cofactor>
</comment>
<reference evidence="8 9" key="3">
    <citation type="journal article" date="2015" name="Genome Announc.">
        <title>Draft Genome Sequence of the Archiascomycetous Yeast Saitoella complicata.</title>
        <authorList>
            <person name="Yamauchi K."/>
            <person name="Kondo S."/>
            <person name="Hamamoto M."/>
            <person name="Takahashi Y."/>
            <person name="Ogura Y."/>
            <person name="Hayashi T."/>
            <person name="Nishida H."/>
        </authorList>
    </citation>
    <scope>NUCLEOTIDE SEQUENCE [LARGE SCALE GENOMIC DNA]</scope>
    <source>
        <strain evidence="8 9">NRRL Y-17804</strain>
    </source>
</reference>
<dbReference type="EMBL" id="BACD03000056">
    <property type="protein sequence ID" value="GAO51970.1"/>
    <property type="molecule type" value="Genomic_DNA"/>
</dbReference>
<reference evidence="8 9" key="1">
    <citation type="journal article" date="2011" name="J. Gen. Appl. Microbiol.">
        <title>Draft genome sequencing of the enigmatic yeast Saitoella complicata.</title>
        <authorList>
            <person name="Nishida H."/>
            <person name="Hamamoto M."/>
            <person name="Sugiyama J."/>
        </authorList>
    </citation>
    <scope>NUCLEOTIDE SEQUENCE [LARGE SCALE GENOMIC DNA]</scope>
    <source>
        <strain evidence="8 9">NRRL Y-17804</strain>
    </source>
</reference>
<dbReference type="PANTHER" id="PTHR14464">
    <property type="entry name" value="EXONUCLEASE V"/>
    <property type="match status" value="1"/>
</dbReference>
<dbReference type="RefSeq" id="XP_019025869.1">
    <property type="nucleotide sequence ID" value="XM_019165856.1"/>
</dbReference>
<proteinExistence type="inferred from homology"/>
<evidence type="ECO:0000256" key="4">
    <source>
        <dbReference type="ARBA" id="ARBA00022485"/>
    </source>
</evidence>
<dbReference type="GO" id="GO:0045145">
    <property type="term" value="F:single-stranded DNA 5'-3' DNA exonuclease activity"/>
    <property type="evidence" value="ECO:0007669"/>
    <property type="project" value="InterPro"/>
</dbReference>
<evidence type="ECO:0000256" key="5">
    <source>
        <dbReference type="ARBA" id="ARBA00022722"/>
    </source>
</evidence>
<name>A0A0E9NRC8_SAICN</name>
<reference evidence="8 9" key="2">
    <citation type="journal article" date="2014" name="J. Gen. Appl. Microbiol.">
        <title>The early diverging ascomycetous budding yeast Saitoella complicata has three histone deacetylases belonging to the Clr6, Hos2, and Rpd3 lineages.</title>
        <authorList>
            <person name="Nishida H."/>
            <person name="Matsumoto T."/>
            <person name="Kondo S."/>
            <person name="Hamamoto M."/>
            <person name="Yoshikawa H."/>
        </authorList>
    </citation>
    <scope>NUCLEOTIDE SEQUENCE [LARGE SCALE GENOMIC DNA]</scope>
    <source>
        <strain evidence="8 9">NRRL Y-17804</strain>
    </source>
</reference>
<gene>
    <name evidence="8" type="ORF">G7K_6058-t1</name>
</gene>
<keyword evidence="4" id="KW-0004">4Fe-4S</keyword>
<keyword evidence="5" id="KW-0540">Nuclease</keyword>
<dbReference type="Pfam" id="PF09810">
    <property type="entry name" value="Exo5"/>
    <property type="match status" value="1"/>
</dbReference>
<evidence type="ECO:0000256" key="6">
    <source>
        <dbReference type="ARBA" id="ARBA00022839"/>
    </source>
</evidence>
<evidence type="ECO:0000313" key="9">
    <source>
        <dbReference type="Proteomes" id="UP000033140"/>
    </source>
</evidence>
<organism evidence="8 9">
    <name type="scientific">Saitoella complicata (strain BCRC 22490 / CBS 7301 / JCM 7358 / NBRC 10748 / NRRL Y-17804)</name>
    <dbReference type="NCBI Taxonomy" id="698492"/>
    <lineage>
        <taxon>Eukaryota</taxon>
        <taxon>Fungi</taxon>
        <taxon>Dikarya</taxon>
        <taxon>Ascomycota</taxon>
        <taxon>Taphrinomycotina</taxon>
        <taxon>Taphrinomycotina incertae sedis</taxon>
        <taxon>Saitoella</taxon>
    </lineage>
</organism>
<dbReference type="PANTHER" id="PTHR14464:SF4">
    <property type="entry name" value="EXONUCLEASE V"/>
    <property type="match status" value="1"/>
</dbReference>
<comment type="similarity">
    <text evidence="2">Belongs to the EXO5 family.</text>
</comment>
<keyword evidence="4" id="KW-0479">Metal-binding</keyword>
<dbReference type="OMA" id="EEMAWWK"/>
<comment type="subunit">
    <text evidence="3">Monomer.</text>
</comment>
<keyword evidence="9" id="KW-1185">Reference proteome</keyword>
<dbReference type="Gene3D" id="3.90.320.10">
    <property type="match status" value="1"/>
</dbReference>
<keyword evidence="4" id="KW-0408">Iron</keyword>
<dbReference type="OrthoDB" id="354769at2759"/>
<dbReference type="InterPro" id="IPR011604">
    <property type="entry name" value="PDDEXK-like_dom_sf"/>
</dbReference>
<keyword evidence="6" id="KW-0378">Hydrolase</keyword>
<dbReference type="GO" id="GO:0005739">
    <property type="term" value="C:mitochondrion"/>
    <property type="evidence" value="ECO:0007669"/>
    <property type="project" value="TreeGrafter"/>
</dbReference>
<dbReference type="AlphaFoldDB" id="A0A0E9NRC8"/>
<feature type="compositionally biased region" description="Basic and acidic residues" evidence="7">
    <location>
        <begin position="69"/>
        <end position="90"/>
    </location>
</feature>
<sequence length="459" mass="51840">MDRDPESDYGDIEEFDRDYEALVTGLTQADAVTPTISGDEGEDGGTGTPDIVQTGVQVGDGEGVDEAERDAVSARGRESETYADNKRSATETEALNSAVLEPSASPYDRFRARKKGLSVTDLSGSEWCEVQLVYKLETELETGKRPRTEAMKKGEEIHKMVEEEIQNSVEFEIDTEVDKWGLKLLNLLRVVDQLECEGIAREVAVFGFQKDTFFSGIIDELQCKEPVVAYTLENRQQSISSFLELPGVPRHDKIITISDLKTRVSSRMPSQSQSKGYRHQLGVYRRLFIDLVEGWLDFERFLQHQGLDGDEVFSDLFIAQAISLDPIDSNFEPILEHNTLRTLYALLSSKLQKFKGCIGTEMTISYRRQTDAGLIGEQVFEYDDADIEAHLTTALGFWKGTRKPTGVKVYEAYKCRHCEFEEVCEWRKTKAKEAAERNRIRMTAGLDPSRDMDFGPVEQ</sequence>
<dbReference type="GO" id="GO:0036297">
    <property type="term" value="P:interstrand cross-link repair"/>
    <property type="evidence" value="ECO:0007669"/>
    <property type="project" value="TreeGrafter"/>
</dbReference>
<evidence type="ECO:0000256" key="3">
    <source>
        <dbReference type="ARBA" id="ARBA00011245"/>
    </source>
</evidence>
<comment type="caution">
    <text evidence="8">The sequence shown here is derived from an EMBL/GenBank/DDBJ whole genome shotgun (WGS) entry which is preliminary data.</text>
</comment>
<keyword evidence="4" id="KW-0411">Iron-sulfur</keyword>
<evidence type="ECO:0000256" key="2">
    <source>
        <dbReference type="ARBA" id="ARBA00009797"/>
    </source>
</evidence>
<evidence type="ECO:0000256" key="7">
    <source>
        <dbReference type="SAM" id="MobiDB-lite"/>
    </source>
</evidence>
<feature type="region of interest" description="Disordered" evidence="7">
    <location>
        <begin position="26"/>
        <end position="93"/>
    </location>
</feature>
<evidence type="ECO:0000313" key="8">
    <source>
        <dbReference type="EMBL" id="GAO51970.1"/>
    </source>
</evidence>
<evidence type="ECO:0008006" key="10">
    <source>
        <dbReference type="Google" id="ProtNLM"/>
    </source>
</evidence>
<dbReference type="Proteomes" id="UP000033140">
    <property type="component" value="Unassembled WGS sequence"/>
</dbReference>
<protein>
    <recommendedName>
        <fullName evidence="10">Exonuclease V</fullName>
    </recommendedName>
</protein>